<evidence type="ECO:0000256" key="1">
    <source>
        <dbReference type="ARBA" id="ARBA00023172"/>
    </source>
</evidence>
<dbReference type="InterPro" id="IPR002104">
    <property type="entry name" value="Integrase_catalytic"/>
</dbReference>
<dbReference type="GO" id="GO:0006310">
    <property type="term" value="P:DNA recombination"/>
    <property type="evidence" value="ECO:0007669"/>
    <property type="project" value="UniProtKB-KW"/>
</dbReference>
<gene>
    <name evidence="3" type="ORF">OU421_12625</name>
</gene>
<dbReference type="GO" id="GO:0003677">
    <property type="term" value="F:DNA binding"/>
    <property type="evidence" value="ECO:0007669"/>
    <property type="project" value="InterPro"/>
</dbReference>
<dbReference type="AlphaFoldDB" id="A0A9X9T7D2"/>
<dbReference type="PANTHER" id="PTHR30349">
    <property type="entry name" value="PHAGE INTEGRASE-RELATED"/>
    <property type="match status" value="1"/>
</dbReference>
<proteinExistence type="predicted"/>
<sequence>MENADLIDEYLNWKNGMVSISPEWEKNTKNLLYRFTTFLPAPPLECSTDNVLQAFKEIRQSKEYKPNYKRQIVSSAKSYAKWLGKKNPNIDSLEIDQVKLPQAQWKTKKPEDMLTVEEVQRVIQAARNSRDKAIIAMLYDGSNRPIEILRLQWKDLIADSHGYYFITDAKTRKERRIRLTTASIPYIDQWRAEHPDPSPDQYIFCNINATEKGIRPMTIDNVQRMLKLIKNKTGIHKLKASIFRSSRITHDVASGVELPYIMKKNWGTLTTKMIDVYTNLDANYLDEVALRNAGMERTLEFKEQQVYRLEPPVCPICHKVNLLGSKYCAECRHPLTNDAQQEVVNTGDQIRQLLVENPQAQAVFMQLLKELNIQNV</sequence>
<dbReference type="Pfam" id="PF00589">
    <property type="entry name" value="Phage_integrase"/>
    <property type="match status" value="1"/>
</dbReference>
<feature type="domain" description="Tyr recombinase" evidence="2">
    <location>
        <begin position="109"/>
        <end position="290"/>
    </location>
</feature>
<dbReference type="InterPro" id="IPR013762">
    <property type="entry name" value="Integrase-like_cat_sf"/>
</dbReference>
<dbReference type="KEGG" id="mou:OU421_12625"/>
<dbReference type="PANTHER" id="PTHR30349:SF87">
    <property type="entry name" value="TRANSPOSASE A"/>
    <property type="match status" value="1"/>
</dbReference>
<dbReference type="RefSeq" id="WP_268186461.1">
    <property type="nucleotide sequence ID" value="NZ_CP113361.1"/>
</dbReference>
<accession>A0A9X9T7D2</accession>
<evidence type="ECO:0000313" key="4">
    <source>
        <dbReference type="Proteomes" id="UP001163096"/>
    </source>
</evidence>
<dbReference type="GO" id="GO:0015074">
    <property type="term" value="P:DNA integration"/>
    <property type="evidence" value="ECO:0007669"/>
    <property type="project" value="InterPro"/>
</dbReference>
<dbReference type="SUPFAM" id="SSF56349">
    <property type="entry name" value="DNA breaking-rejoining enzymes"/>
    <property type="match status" value="1"/>
</dbReference>
<dbReference type="InterPro" id="IPR011010">
    <property type="entry name" value="DNA_brk_join_enz"/>
</dbReference>
<dbReference type="Gene3D" id="1.10.443.10">
    <property type="entry name" value="Intergrase catalytic core"/>
    <property type="match status" value="1"/>
</dbReference>
<dbReference type="InterPro" id="IPR050090">
    <property type="entry name" value="Tyrosine_recombinase_XerCD"/>
</dbReference>
<reference evidence="3" key="1">
    <citation type="submission" date="2022-11" db="EMBL/GenBank/DDBJ databases">
        <title>Complete genome sequence of Methanogenium organophilum DSM 3596.</title>
        <authorList>
            <person name="Chen S.-C."/>
            <person name="Lai S.-J."/>
            <person name="You Y.-T."/>
        </authorList>
    </citation>
    <scope>NUCLEOTIDE SEQUENCE</scope>
    <source>
        <strain evidence="3">DSM 3596</strain>
    </source>
</reference>
<dbReference type="EMBL" id="CP113361">
    <property type="protein sequence ID" value="WAI01238.1"/>
    <property type="molecule type" value="Genomic_DNA"/>
</dbReference>
<protein>
    <submittedName>
        <fullName evidence="3">Tyrosine-type recombinase/integrase</fullName>
    </submittedName>
</protein>
<keyword evidence="1" id="KW-0233">DNA recombination</keyword>
<name>A0A9X9T7D2_METOG</name>
<dbReference type="PROSITE" id="PS51898">
    <property type="entry name" value="TYR_RECOMBINASE"/>
    <property type="match status" value="1"/>
</dbReference>
<evidence type="ECO:0000313" key="3">
    <source>
        <dbReference type="EMBL" id="WAI01238.1"/>
    </source>
</evidence>
<dbReference type="GeneID" id="76835961"/>
<keyword evidence="4" id="KW-1185">Reference proteome</keyword>
<dbReference type="Proteomes" id="UP001163096">
    <property type="component" value="Chromosome"/>
</dbReference>
<evidence type="ECO:0000259" key="2">
    <source>
        <dbReference type="PROSITE" id="PS51898"/>
    </source>
</evidence>
<organism evidence="3 4">
    <name type="scientific">Methanogenium organophilum</name>
    <dbReference type="NCBI Taxonomy" id="2199"/>
    <lineage>
        <taxon>Archaea</taxon>
        <taxon>Methanobacteriati</taxon>
        <taxon>Methanobacteriota</taxon>
        <taxon>Stenosarchaea group</taxon>
        <taxon>Methanomicrobia</taxon>
        <taxon>Methanomicrobiales</taxon>
        <taxon>Methanomicrobiaceae</taxon>
        <taxon>Methanogenium</taxon>
    </lineage>
</organism>